<dbReference type="NCBIfam" id="NF004618">
    <property type="entry name" value="PRK05952.1"/>
    <property type="match status" value="1"/>
</dbReference>
<dbReference type="GO" id="GO:0004315">
    <property type="term" value="F:3-oxoacyl-[acyl-carrier-protein] synthase activity"/>
    <property type="evidence" value="ECO:0007669"/>
    <property type="project" value="UniProtKB-EC"/>
</dbReference>
<evidence type="ECO:0000259" key="4">
    <source>
        <dbReference type="PROSITE" id="PS52004"/>
    </source>
</evidence>
<dbReference type="AlphaFoldDB" id="Q3MDS4"/>
<dbReference type="SMART" id="SM00825">
    <property type="entry name" value="PKS_KS"/>
    <property type="match status" value="1"/>
</dbReference>
<dbReference type="PROSITE" id="PS52004">
    <property type="entry name" value="KS3_2"/>
    <property type="match status" value="1"/>
</dbReference>
<dbReference type="Pfam" id="PF02801">
    <property type="entry name" value="Ketoacyl-synt_C"/>
    <property type="match status" value="1"/>
</dbReference>
<reference evidence="6" key="1">
    <citation type="journal article" date="2014" name="Stand. Genomic Sci.">
        <title>Complete genome sequence of Anabaena variabilis ATCC 29413.</title>
        <authorList>
            <person name="Thiel T."/>
            <person name="Pratte B.S."/>
            <person name="Zhong J."/>
            <person name="Goodwin L."/>
            <person name="Copeland A."/>
            <person name="Lucas S."/>
            <person name="Han C."/>
            <person name="Pitluck S."/>
            <person name="Land M.L."/>
            <person name="Kyrpides N.C."/>
            <person name="Woyke T."/>
        </authorList>
    </citation>
    <scope>NUCLEOTIDE SEQUENCE [LARGE SCALE GENOMIC DNA]</scope>
    <source>
        <strain evidence="6">ATCC 29413 / PCC 7937</strain>
    </source>
</reference>
<dbReference type="InterPro" id="IPR000794">
    <property type="entry name" value="Beta-ketoacyl_synthase"/>
</dbReference>
<evidence type="ECO:0000256" key="3">
    <source>
        <dbReference type="RuleBase" id="RU003694"/>
    </source>
</evidence>
<accession>Q3MDS4</accession>
<evidence type="ECO:0000256" key="1">
    <source>
        <dbReference type="ARBA" id="ARBA00008467"/>
    </source>
</evidence>
<protein>
    <submittedName>
        <fullName evidence="5">Beta-ketoacyl synthase</fullName>
        <ecNumber evidence="5">2.3.1.41</ecNumber>
    </submittedName>
</protein>
<dbReference type="KEGG" id="ava:Ava_1238"/>
<dbReference type="Pfam" id="PF00109">
    <property type="entry name" value="ketoacyl-synt"/>
    <property type="match status" value="2"/>
</dbReference>
<evidence type="ECO:0000313" key="6">
    <source>
        <dbReference type="Proteomes" id="UP000002533"/>
    </source>
</evidence>
<dbReference type="Gene3D" id="3.40.47.10">
    <property type="match status" value="1"/>
</dbReference>
<organism evidence="5 6">
    <name type="scientific">Trichormus variabilis (strain ATCC 29413 / PCC 7937)</name>
    <name type="common">Anabaena variabilis</name>
    <dbReference type="NCBI Taxonomy" id="240292"/>
    <lineage>
        <taxon>Bacteria</taxon>
        <taxon>Bacillati</taxon>
        <taxon>Cyanobacteriota</taxon>
        <taxon>Cyanophyceae</taxon>
        <taxon>Nostocales</taxon>
        <taxon>Nostocaceae</taxon>
        <taxon>Trichormus</taxon>
    </lineage>
</organism>
<keyword evidence="5" id="KW-0012">Acyltransferase</keyword>
<evidence type="ECO:0000313" key="5">
    <source>
        <dbReference type="EMBL" id="ABA20862.1"/>
    </source>
</evidence>
<dbReference type="InterPro" id="IPR020841">
    <property type="entry name" value="PKS_Beta-ketoAc_synthase_dom"/>
</dbReference>
<name>Q3MDS4_TRIV2</name>
<dbReference type="STRING" id="240292.Ava_1238"/>
<gene>
    <name evidence="5" type="ordered locus">Ava_1238</name>
</gene>
<dbReference type="eggNOG" id="COG0304">
    <property type="taxonomic scope" value="Bacteria"/>
</dbReference>
<dbReference type="SUPFAM" id="SSF53901">
    <property type="entry name" value="Thiolase-like"/>
    <property type="match status" value="2"/>
</dbReference>
<proteinExistence type="inferred from homology"/>
<dbReference type="Proteomes" id="UP000002533">
    <property type="component" value="Chromosome"/>
</dbReference>
<comment type="similarity">
    <text evidence="1 3">Belongs to the thiolase-like superfamily. Beta-ketoacyl-ACP synthases family.</text>
</comment>
<sequence>MVCGLLWQSGSMVLSKPFSCSHMIEVVITGIGLVSALGTSLEESWQSLIAGKSGITWHQPFPELPPLPLGLIGQKPTSLPSLTQVVVDAAIKDAGLVPPLTDCAVVIGSSRGYQASWEKLAQQIYAGDNSFDNAERLEDWLDTLPHMNAMATARQIGATGAVTAPMAACATGIWAIAQAAILIQTGQYQRVIAGATEAAITPLTLSGFQQMGALAKTGAYPFDLQREGLVLGEGAAVFVLESRQLAEKRKAKIYGQILGFGLTNDAYHSNQPEPKGKSAIAAIEQCLVRSQLTSADIDYIHAHGTATQLNDRIESQVIKHLFPSKVAVSSTKGSTGHTLGASGALGVAFSLLALEQKILPPCVGLQEPEFDLNIVKTAQHSQIQQVLCLSFGFGGQNAAIALGRGNDHRG</sequence>
<dbReference type="EC" id="2.3.1.41" evidence="5"/>
<dbReference type="HOGENOM" id="CLU_000022_69_2_3"/>
<dbReference type="EMBL" id="CP000117">
    <property type="protein sequence ID" value="ABA20862.1"/>
    <property type="molecule type" value="Genomic_DNA"/>
</dbReference>
<dbReference type="InterPro" id="IPR014030">
    <property type="entry name" value="Ketoacyl_synth_N"/>
</dbReference>
<dbReference type="InterPro" id="IPR014031">
    <property type="entry name" value="Ketoacyl_synth_C"/>
</dbReference>
<dbReference type="CDD" id="cd00834">
    <property type="entry name" value="KAS_I_II"/>
    <property type="match status" value="1"/>
</dbReference>
<evidence type="ECO:0000256" key="2">
    <source>
        <dbReference type="ARBA" id="ARBA00022679"/>
    </source>
</evidence>
<feature type="domain" description="Ketosynthase family 3 (KS3)" evidence="4">
    <location>
        <begin position="23"/>
        <end position="404"/>
    </location>
</feature>
<dbReference type="PANTHER" id="PTHR11712:SF347">
    <property type="entry name" value="BETA KETOACYL-ACYL CARRIER PROTEIN SYNTHASE"/>
    <property type="match status" value="1"/>
</dbReference>
<dbReference type="GO" id="GO:0006633">
    <property type="term" value="P:fatty acid biosynthetic process"/>
    <property type="evidence" value="ECO:0007669"/>
    <property type="project" value="TreeGrafter"/>
</dbReference>
<dbReference type="InterPro" id="IPR016039">
    <property type="entry name" value="Thiolase-like"/>
</dbReference>
<dbReference type="PANTHER" id="PTHR11712">
    <property type="entry name" value="POLYKETIDE SYNTHASE-RELATED"/>
    <property type="match status" value="1"/>
</dbReference>
<keyword evidence="2 3" id="KW-0808">Transferase</keyword>